<protein>
    <recommendedName>
        <fullName evidence="4">Polycystin cation channel PKD1/PKD2 domain-containing protein</fullName>
    </recommendedName>
</protein>
<feature type="transmembrane region" description="Helical" evidence="1">
    <location>
        <begin position="405"/>
        <end position="427"/>
    </location>
</feature>
<sequence length="466" mass="53948">MRTQAKPHKDFKNWYKYFKLPWFCFLDLSVVILYLIFAYFHESSSVVFAHDLAQAIDKFFISDLDVSSPPIGIPLGDGRIFFIDDFINIIDNVSSRLFEFPKTFPILHPIQISTKVQMSITLDNLKETLNFDINQLESSNASKYVIPYIEVFSSVSVSMTYHLMFASEIQDTRINLRIFANFVKDPRTDTIWVTVSHTRFQEKFHISLNMLFDIASYSIPICIAALNLILILITIYNIVDLISFSKSKSSKVGSKATFIFWHKFDKWNLFTLFSHSFSFITCILFIFIGQDIEQELPPICVLLSISACCTSLLLIRYLRLRKSIMLVIEVLYKSLIELMQFLVGCLPIFFSFWVIAICYWGHLSEEFASPLQAASYLFCVMHGDSILGFFDSTIVQNDYNPYFGFFYSCLWVSFSLLLMFNITISIVSDVLDRESEKINNYEENAEPDIAFVTSDLSLITSRIRTY</sequence>
<dbReference type="Gene3D" id="1.10.287.70">
    <property type="match status" value="1"/>
</dbReference>
<accession>A0ABR2KJZ1</accession>
<feature type="transmembrane region" description="Helical" evidence="1">
    <location>
        <begin position="269"/>
        <end position="290"/>
    </location>
</feature>
<name>A0ABR2KJZ1_9EUKA</name>
<feature type="transmembrane region" description="Helical" evidence="1">
    <location>
        <begin position="20"/>
        <end position="40"/>
    </location>
</feature>
<feature type="transmembrane region" description="Helical" evidence="1">
    <location>
        <begin position="217"/>
        <end position="239"/>
    </location>
</feature>
<keyword evidence="1" id="KW-1133">Transmembrane helix</keyword>
<reference evidence="2 3" key="1">
    <citation type="submission" date="2024-04" db="EMBL/GenBank/DDBJ databases">
        <title>Tritrichomonas musculus Genome.</title>
        <authorList>
            <person name="Alves-Ferreira E."/>
            <person name="Grigg M."/>
            <person name="Lorenzi H."/>
            <person name="Galac M."/>
        </authorList>
    </citation>
    <scope>NUCLEOTIDE SEQUENCE [LARGE SCALE GENOMIC DNA]</scope>
    <source>
        <strain evidence="2 3">EAF2021</strain>
    </source>
</reference>
<dbReference type="PANTHER" id="PTHR12127">
    <property type="entry name" value="MUCOLIPIN"/>
    <property type="match status" value="1"/>
</dbReference>
<dbReference type="PANTHER" id="PTHR12127:SF7">
    <property type="entry name" value="SD02261P"/>
    <property type="match status" value="1"/>
</dbReference>
<dbReference type="EMBL" id="JAPFFF010000004">
    <property type="protein sequence ID" value="KAK8891445.1"/>
    <property type="molecule type" value="Genomic_DNA"/>
</dbReference>
<evidence type="ECO:0000313" key="2">
    <source>
        <dbReference type="EMBL" id="KAK8891445.1"/>
    </source>
</evidence>
<comment type="caution">
    <text evidence="2">The sequence shown here is derived from an EMBL/GenBank/DDBJ whole genome shotgun (WGS) entry which is preliminary data.</text>
</comment>
<keyword evidence="1" id="KW-0472">Membrane</keyword>
<dbReference type="InterPro" id="IPR039031">
    <property type="entry name" value="Mucolipin"/>
</dbReference>
<evidence type="ECO:0000256" key="1">
    <source>
        <dbReference type="SAM" id="Phobius"/>
    </source>
</evidence>
<dbReference type="Proteomes" id="UP001470230">
    <property type="component" value="Unassembled WGS sequence"/>
</dbReference>
<evidence type="ECO:0000313" key="3">
    <source>
        <dbReference type="Proteomes" id="UP001470230"/>
    </source>
</evidence>
<proteinExistence type="predicted"/>
<feature type="transmembrane region" description="Helical" evidence="1">
    <location>
        <begin position="338"/>
        <end position="362"/>
    </location>
</feature>
<keyword evidence="3" id="KW-1185">Reference proteome</keyword>
<evidence type="ECO:0008006" key="4">
    <source>
        <dbReference type="Google" id="ProtNLM"/>
    </source>
</evidence>
<keyword evidence="1" id="KW-0812">Transmembrane</keyword>
<gene>
    <name evidence="2" type="ORF">M9Y10_028654</name>
</gene>
<feature type="transmembrane region" description="Helical" evidence="1">
    <location>
        <begin position="296"/>
        <end position="318"/>
    </location>
</feature>
<organism evidence="2 3">
    <name type="scientific">Tritrichomonas musculus</name>
    <dbReference type="NCBI Taxonomy" id="1915356"/>
    <lineage>
        <taxon>Eukaryota</taxon>
        <taxon>Metamonada</taxon>
        <taxon>Parabasalia</taxon>
        <taxon>Tritrichomonadida</taxon>
        <taxon>Tritrichomonadidae</taxon>
        <taxon>Tritrichomonas</taxon>
    </lineage>
</organism>